<feature type="domain" description="DUF7025" evidence="2">
    <location>
        <begin position="194"/>
        <end position="282"/>
    </location>
</feature>
<organism evidence="3 4">
    <name type="scientific">Diaporthe australafricana</name>
    <dbReference type="NCBI Taxonomy" id="127596"/>
    <lineage>
        <taxon>Eukaryota</taxon>
        <taxon>Fungi</taxon>
        <taxon>Dikarya</taxon>
        <taxon>Ascomycota</taxon>
        <taxon>Pezizomycotina</taxon>
        <taxon>Sordariomycetes</taxon>
        <taxon>Sordariomycetidae</taxon>
        <taxon>Diaporthales</taxon>
        <taxon>Diaporthaceae</taxon>
        <taxon>Diaporthe</taxon>
    </lineage>
</organism>
<feature type="compositionally biased region" description="Basic and acidic residues" evidence="1">
    <location>
        <begin position="351"/>
        <end position="360"/>
    </location>
</feature>
<protein>
    <recommendedName>
        <fullName evidence="2">DUF7025 domain-containing protein</fullName>
    </recommendedName>
</protein>
<dbReference type="Pfam" id="PF22942">
    <property type="entry name" value="DUF7025"/>
    <property type="match status" value="1"/>
</dbReference>
<sequence length="655" mass="74529">MNDASWGINASIPMNLYDWPDNDLFSVYTLPPLPAVNAVDTVIGEKVAVQRFYEGPPTCKCCKNWVERPPNQMPEEAKEKYDGAAIRIYTGKDHVEETHGGLKELKVQFIIIQSPIIRKEIAPILEKAGLIGVPVGDAKELKIKAPFKDLFFTHPQLVELCHSHEAGSLERQHLQLLVDVMEDLFHRTTARVSELHEKGLMEFEHTWTMFPRGIIVHSRISGLDQLFQVEEARMRGPDCRIECRYVRFDGRKFGKAKRVLFIKEFQNTRRIRDLEVYPIGFHADAKRWEARLIERGSRLLEFNKMSYVQHHGPAKACRHDGGRKNVSGRVIIDAFAFAKFQPWYNVKAESLHKNDPEPRRRVSVSEPDKHKVDKSDEHEVDESDEDDVDDSDEDEVESAAPNKPTSQELAENKALVASRREWLMTIDPFLPGFSLTDKKWYWLPIDALSSIQWNTAAFDQLLLHEDKKDLILSFVKNHEITRSLTIDLIQGKGQGLVVLLSGGSGTGKTLTAEAVMLASLEYYSGIILLNTNMPRGIDSAIMSRLDVHLKYPDFDFDNRRKLWSSFLDNSRGSLSDAGLRVIVSGDDLDELAAWKLNGREIKSSFKNAAKWCFIKRTDISMRALRTGIDVTAPLAERDDSEGRSEPAARKRPRAE</sequence>
<dbReference type="Proteomes" id="UP001583177">
    <property type="component" value="Unassembled WGS sequence"/>
</dbReference>
<evidence type="ECO:0000259" key="2">
    <source>
        <dbReference type="Pfam" id="PF22942"/>
    </source>
</evidence>
<name>A0ABR3W4P0_9PEZI</name>
<gene>
    <name evidence="3" type="ORF">Daus18300_011930</name>
</gene>
<keyword evidence="4" id="KW-1185">Reference proteome</keyword>
<proteinExistence type="predicted"/>
<reference evidence="3 4" key="1">
    <citation type="journal article" date="2024" name="IMA Fungus">
        <title>IMA Genome - F19 : A genome assembly and annotation guide to empower mycologists, including annotated draft genome sequences of Ceratocystis pirilliformis, Diaporthe australafricana, Fusarium ophioides, Paecilomyces lecythidis, and Sporothrix stenoceras.</title>
        <authorList>
            <person name="Aylward J."/>
            <person name="Wilson A.M."/>
            <person name="Visagie C.M."/>
            <person name="Spraker J."/>
            <person name="Barnes I."/>
            <person name="Buitendag C."/>
            <person name="Ceriani C."/>
            <person name="Del Mar Angel L."/>
            <person name="du Plessis D."/>
            <person name="Fuchs T."/>
            <person name="Gasser K."/>
            <person name="Kramer D."/>
            <person name="Li W."/>
            <person name="Munsamy K."/>
            <person name="Piso A."/>
            <person name="Price J.L."/>
            <person name="Sonnekus B."/>
            <person name="Thomas C."/>
            <person name="van der Nest A."/>
            <person name="van Dijk A."/>
            <person name="van Heerden A."/>
            <person name="van Vuuren N."/>
            <person name="Yilmaz N."/>
            <person name="Duong T.A."/>
            <person name="van der Merwe N.A."/>
            <person name="Wingfield M.J."/>
            <person name="Wingfield B.D."/>
        </authorList>
    </citation>
    <scope>NUCLEOTIDE SEQUENCE [LARGE SCALE GENOMIC DNA]</scope>
    <source>
        <strain evidence="3 4">CMW 18300</strain>
    </source>
</reference>
<dbReference type="SUPFAM" id="SSF52540">
    <property type="entry name" value="P-loop containing nucleoside triphosphate hydrolases"/>
    <property type="match status" value="1"/>
</dbReference>
<evidence type="ECO:0000313" key="4">
    <source>
        <dbReference type="Proteomes" id="UP001583177"/>
    </source>
</evidence>
<feature type="region of interest" description="Disordered" evidence="1">
    <location>
        <begin position="351"/>
        <end position="410"/>
    </location>
</feature>
<accession>A0ABR3W4P0</accession>
<dbReference type="InterPro" id="IPR027417">
    <property type="entry name" value="P-loop_NTPase"/>
</dbReference>
<evidence type="ECO:0000256" key="1">
    <source>
        <dbReference type="SAM" id="MobiDB-lite"/>
    </source>
</evidence>
<dbReference type="InterPro" id="IPR054289">
    <property type="entry name" value="DUF7025"/>
</dbReference>
<comment type="caution">
    <text evidence="3">The sequence shown here is derived from an EMBL/GenBank/DDBJ whole genome shotgun (WGS) entry which is preliminary data.</text>
</comment>
<dbReference type="EMBL" id="JAWRVE010000153">
    <property type="protein sequence ID" value="KAL1853102.1"/>
    <property type="molecule type" value="Genomic_DNA"/>
</dbReference>
<feature type="compositionally biased region" description="Basic and acidic residues" evidence="1">
    <location>
        <begin position="366"/>
        <end position="377"/>
    </location>
</feature>
<dbReference type="PANTHER" id="PTHR46411">
    <property type="entry name" value="FAMILY ATPASE, PUTATIVE-RELATED"/>
    <property type="match status" value="1"/>
</dbReference>
<feature type="compositionally biased region" description="Acidic residues" evidence="1">
    <location>
        <begin position="378"/>
        <end position="397"/>
    </location>
</feature>
<dbReference type="PANTHER" id="PTHR46411:SF3">
    <property type="entry name" value="AAA+ ATPASE DOMAIN-CONTAINING PROTEIN"/>
    <property type="match status" value="1"/>
</dbReference>
<evidence type="ECO:0000313" key="3">
    <source>
        <dbReference type="EMBL" id="KAL1853102.1"/>
    </source>
</evidence>
<feature type="region of interest" description="Disordered" evidence="1">
    <location>
        <begin position="635"/>
        <end position="655"/>
    </location>
</feature>